<dbReference type="GO" id="GO:0016887">
    <property type="term" value="F:ATP hydrolysis activity"/>
    <property type="evidence" value="ECO:0007669"/>
    <property type="project" value="InterPro"/>
</dbReference>
<evidence type="ECO:0000256" key="2">
    <source>
        <dbReference type="ARBA" id="ARBA00022840"/>
    </source>
</evidence>
<gene>
    <name evidence="4" type="ORF">B2A_00406</name>
</gene>
<protein>
    <submittedName>
        <fullName evidence="4">Excinuclease ABC subunit B</fullName>
    </submittedName>
</protein>
<feature type="non-terminal residue" evidence="4">
    <location>
        <position position="218"/>
    </location>
</feature>
<name>T1BFD5_9ZZZZ</name>
<comment type="caution">
    <text evidence="4">The sequence shown here is derived from an EMBL/GenBank/DDBJ whole genome shotgun (WGS) entry which is preliminary data.</text>
</comment>
<dbReference type="EMBL" id="AUZZ01000319">
    <property type="protein sequence ID" value="EQD68507.1"/>
    <property type="molecule type" value="Genomic_DNA"/>
</dbReference>
<evidence type="ECO:0000259" key="3">
    <source>
        <dbReference type="Pfam" id="PF17757"/>
    </source>
</evidence>
<dbReference type="GO" id="GO:0009380">
    <property type="term" value="C:excinuclease repair complex"/>
    <property type="evidence" value="ECO:0007669"/>
    <property type="project" value="InterPro"/>
</dbReference>
<dbReference type="InterPro" id="IPR041471">
    <property type="entry name" value="UvrB_inter"/>
</dbReference>
<sequence>MSINEEIDRLRHRATQALLTRRDVLVVASVSCIYGLGSPEDYRASVIGVRRGQEIGRQELLEQLVRMKYTRNDVELKRGRFTVRGGTIDVMGAGETVHRIELDGRTVAAITELDPVTREERRDLDQLTIFPATHFLTIDERMRGILAAIEAERDHRVAELLAAEKIVEAQRLRGRVNYDLEMLRETGYCTGIENYARFFAGRKPGEPPYTLLDFFPKD</sequence>
<dbReference type="InterPro" id="IPR004807">
    <property type="entry name" value="UvrB"/>
</dbReference>
<accession>T1BFD5</accession>
<reference evidence="4" key="1">
    <citation type="submission" date="2013-08" db="EMBL/GenBank/DDBJ databases">
        <authorList>
            <person name="Mendez C."/>
            <person name="Richter M."/>
            <person name="Ferrer M."/>
            <person name="Sanchez J."/>
        </authorList>
    </citation>
    <scope>NUCLEOTIDE SEQUENCE</scope>
</reference>
<feature type="domain" description="UvrB interaction" evidence="3">
    <location>
        <begin position="49"/>
        <end position="135"/>
    </location>
</feature>
<dbReference type="GO" id="GO:0006289">
    <property type="term" value="P:nucleotide-excision repair"/>
    <property type="evidence" value="ECO:0007669"/>
    <property type="project" value="InterPro"/>
</dbReference>
<dbReference type="SUPFAM" id="SSF52540">
    <property type="entry name" value="P-loop containing nucleoside triphosphate hydrolases"/>
    <property type="match status" value="1"/>
</dbReference>
<keyword evidence="1" id="KW-0547">Nucleotide-binding</keyword>
<dbReference type="GO" id="GO:0005524">
    <property type="term" value="F:ATP binding"/>
    <property type="evidence" value="ECO:0007669"/>
    <property type="project" value="UniProtKB-KW"/>
</dbReference>
<evidence type="ECO:0000313" key="4">
    <source>
        <dbReference type="EMBL" id="EQD68507.1"/>
    </source>
</evidence>
<dbReference type="Gene3D" id="3.30.2060.10">
    <property type="entry name" value="Penicillin-binding protein 1b domain"/>
    <property type="match status" value="1"/>
</dbReference>
<dbReference type="PANTHER" id="PTHR24029:SF0">
    <property type="entry name" value="UVRABC SYSTEM PROTEIN B"/>
    <property type="match status" value="1"/>
</dbReference>
<dbReference type="InterPro" id="IPR027417">
    <property type="entry name" value="P-loop_NTPase"/>
</dbReference>
<keyword evidence="2" id="KW-0067">ATP-binding</keyword>
<dbReference type="PANTHER" id="PTHR24029">
    <property type="entry name" value="UVRABC SYSTEM PROTEIN B"/>
    <property type="match status" value="1"/>
</dbReference>
<evidence type="ECO:0000256" key="1">
    <source>
        <dbReference type="ARBA" id="ARBA00022741"/>
    </source>
</evidence>
<dbReference type="GO" id="GO:0003677">
    <property type="term" value="F:DNA binding"/>
    <property type="evidence" value="ECO:0007669"/>
    <property type="project" value="InterPro"/>
</dbReference>
<organism evidence="4">
    <name type="scientific">mine drainage metagenome</name>
    <dbReference type="NCBI Taxonomy" id="410659"/>
    <lineage>
        <taxon>unclassified sequences</taxon>
        <taxon>metagenomes</taxon>
        <taxon>ecological metagenomes</taxon>
    </lineage>
</organism>
<proteinExistence type="predicted"/>
<reference evidence="4" key="2">
    <citation type="journal article" date="2014" name="ISME J.">
        <title>Microbial stratification in low pH oxic and suboxic macroscopic growths along an acid mine drainage.</title>
        <authorList>
            <person name="Mendez-Garcia C."/>
            <person name="Mesa V."/>
            <person name="Sprenger R.R."/>
            <person name="Richter M."/>
            <person name="Diez M.S."/>
            <person name="Solano J."/>
            <person name="Bargiela R."/>
            <person name="Golyshina O.V."/>
            <person name="Manteca A."/>
            <person name="Ramos J.L."/>
            <person name="Gallego J.R."/>
            <person name="Llorente I."/>
            <person name="Martins Dos Santos V.A."/>
            <person name="Jensen O.N."/>
            <person name="Pelaez A.I."/>
            <person name="Sanchez J."/>
            <person name="Ferrer M."/>
        </authorList>
    </citation>
    <scope>NUCLEOTIDE SEQUENCE</scope>
</reference>
<dbReference type="AlphaFoldDB" id="T1BFD5"/>
<dbReference type="Gene3D" id="6.10.140.240">
    <property type="match status" value="1"/>
</dbReference>
<dbReference type="Pfam" id="PF17757">
    <property type="entry name" value="UvrB_inter"/>
    <property type="match status" value="1"/>
</dbReference>